<dbReference type="SUPFAM" id="SSF56672">
    <property type="entry name" value="DNA/RNA polymerases"/>
    <property type="match status" value="1"/>
</dbReference>
<proteinExistence type="predicted"/>
<reference evidence="1" key="1">
    <citation type="submission" date="2021-03" db="EMBL/GenBank/DDBJ databases">
        <title>Draft genome sequence of rust myrtle Austropuccinia psidii MF-1, a brazilian biotype.</title>
        <authorList>
            <person name="Quecine M.C."/>
            <person name="Pachon D.M.R."/>
            <person name="Bonatelli M.L."/>
            <person name="Correr F.H."/>
            <person name="Franceschini L.M."/>
            <person name="Leite T.F."/>
            <person name="Margarido G.R.A."/>
            <person name="Almeida C.A."/>
            <person name="Ferrarezi J.A."/>
            <person name="Labate C.A."/>
        </authorList>
    </citation>
    <scope>NUCLEOTIDE SEQUENCE</scope>
    <source>
        <strain evidence="1">MF-1</strain>
    </source>
</reference>
<dbReference type="Gene3D" id="3.30.70.270">
    <property type="match status" value="1"/>
</dbReference>
<dbReference type="PANTHER" id="PTHR37984">
    <property type="entry name" value="PROTEIN CBG26694"/>
    <property type="match status" value="1"/>
</dbReference>
<sequence>MNFFITEQLKEAEFKHELTVKRKEKLIDLLFKYKNAFATDKEPRGAIIGHEVDIILNVEKPYPPLLRRPAYPASPRARNVLEVHIKELVELVVFRKLGHNEQIEVITPVIITWNNGKSRMVGDFRALKTYTIPDRYPIPMIRETLTQLSQDKFITEMDSIKGFRQNVLTDNAKKLLRIIVHCGIF</sequence>
<dbReference type="InterPro" id="IPR043502">
    <property type="entry name" value="DNA/RNA_pol_sf"/>
</dbReference>
<dbReference type="InterPro" id="IPR050951">
    <property type="entry name" value="Retrovirus_Pol_polyprotein"/>
</dbReference>
<keyword evidence="2" id="KW-1185">Reference proteome</keyword>
<dbReference type="Gene3D" id="3.10.10.10">
    <property type="entry name" value="HIV Type 1 Reverse Transcriptase, subunit A, domain 1"/>
    <property type="match status" value="1"/>
</dbReference>
<dbReference type="InterPro" id="IPR043128">
    <property type="entry name" value="Rev_trsase/Diguanyl_cyclase"/>
</dbReference>
<evidence type="ECO:0000313" key="1">
    <source>
        <dbReference type="EMBL" id="MBW0505986.1"/>
    </source>
</evidence>
<protein>
    <recommendedName>
        <fullName evidence="3">Reverse transcriptase domain-containing protein</fullName>
    </recommendedName>
</protein>
<dbReference type="Proteomes" id="UP000765509">
    <property type="component" value="Unassembled WGS sequence"/>
</dbReference>
<dbReference type="EMBL" id="AVOT02018820">
    <property type="protein sequence ID" value="MBW0505986.1"/>
    <property type="molecule type" value="Genomic_DNA"/>
</dbReference>
<evidence type="ECO:0008006" key="3">
    <source>
        <dbReference type="Google" id="ProtNLM"/>
    </source>
</evidence>
<organism evidence="1 2">
    <name type="scientific">Austropuccinia psidii MF-1</name>
    <dbReference type="NCBI Taxonomy" id="1389203"/>
    <lineage>
        <taxon>Eukaryota</taxon>
        <taxon>Fungi</taxon>
        <taxon>Dikarya</taxon>
        <taxon>Basidiomycota</taxon>
        <taxon>Pucciniomycotina</taxon>
        <taxon>Pucciniomycetes</taxon>
        <taxon>Pucciniales</taxon>
        <taxon>Sphaerophragmiaceae</taxon>
        <taxon>Austropuccinia</taxon>
    </lineage>
</organism>
<accession>A0A9Q3DSS9</accession>
<dbReference type="PANTHER" id="PTHR37984:SF5">
    <property type="entry name" value="PROTEIN NYNRIN-LIKE"/>
    <property type="match status" value="1"/>
</dbReference>
<evidence type="ECO:0000313" key="2">
    <source>
        <dbReference type="Proteomes" id="UP000765509"/>
    </source>
</evidence>
<dbReference type="OrthoDB" id="2286242at2759"/>
<comment type="caution">
    <text evidence="1">The sequence shown here is derived from an EMBL/GenBank/DDBJ whole genome shotgun (WGS) entry which is preliminary data.</text>
</comment>
<gene>
    <name evidence="1" type="ORF">O181_045701</name>
</gene>
<dbReference type="AlphaFoldDB" id="A0A9Q3DSS9"/>
<name>A0A9Q3DSS9_9BASI</name>